<keyword evidence="3" id="KW-1185">Reference proteome</keyword>
<feature type="compositionally biased region" description="Basic and acidic residues" evidence="1">
    <location>
        <begin position="15"/>
        <end position="28"/>
    </location>
</feature>
<reference evidence="3" key="1">
    <citation type="journal article" date="2019" name="Int. J. Syst. Evol. Microbiol.">
        <title>The Global Catalogue of Microorganisms (GCM) 10K type strain sequencing project: providing services to taxonomists for standard genome sequencing and annotation.</title>
        <authorList>
            <consortium name="The Broad Institute Genomics Platform"/>
            <consortium name="The Broad Institute Genome Sequencing Center for Infectious Disease"/>
            <person name="Wu L."/>
            <person name="Ma J."/>
        </authorList>
    </citation>
    <scope>NUCLEOTIDE SEQUENCE [LARGE SCALE GENOMIC DNA]</scope>
    <source>
        <strain evidence="3">JCM 16114</strain>
    </source>
</reference>
<gene>
    <name evidence="2" type="ORF">GCM10009850_027470</name>
</gene>
<feature type="region of interest" description="Disordered" evidence="1">
    <location>
        <begin position="1"/>
        <end position="28"/>
    </location>
</feature>
<organism evidence="2 3">
    <name type="scientific">Nonomuraea monospora</name>
    <dbReference type="NCBI Taxonomy" id="568818"/>
    <lineage>
        <taxon>Bacteria</taxon>
        <taxon>Bacillati</taxon>
        <taxon>Actinomycetota</taxon>
        <taxon>Actinomycetes</taxon>
        <taxon>Streptosporangiales</taxon>
        <taxon>Streptosporangiaceae</taxon>
        <taxon>Nonomuraea</taxon>
    </lineage>
</organism>
<evidence type="ECO:0000313" key="2">
    <source>
        <dbReference type="EMBL" id="GAA2207289.1"/>
    </source>
</evidence>
<accession>A0ABP5P6C8</accession>
<protein>
    <submittedName>
        <fullName evidence="2">Uncharacterized protein</fullName>
    </submittedName>
</protein>
<sequence length="60" mass="6272">MQVKDDGRGAQLGEGRVHRGPETGVDVRLDTDHARGLSVRNEVALACAVQSDMCGGGHGE</sequence>
<comment type="caution">
    <text evidence="2">The sequence shown here is derived from an EMBL/GenBank/DDBJ whole genome shotgun (WGS) entry which is preliminary data.</text>
</comment>
<dbReference type="EMBL" id="BAAAQX010000006">
    <property type="protein sequence ID" value="GAA2207289.1"/>
    <property type="molecule type" value="Genomic_DNA"/>
</dbReference>
<proteinExistence type="predicted"/>
<evidence type="ECO:0000313" key="3">
    <source>
        <dbReference type="Proteomes" id="UP001499843"/>
    </source>
</evidence>
<name>A0ABP5P6C8_9ACTN</name>
<evidence type="ECO:0000256" key="1">
    <source>
        <dbReference type="SAM" id="MobiDB-lite"/>
    </source>
</evidence>
<dbReference type="Proteomes" id="UP001499843">
    <property type="component" value="Unassembled WGS sequence"/>
</dbReference>